<keyword evidence="6 14" id="KW-0808">Transferase</keyword>
<evidence type="ECO:0000256" key="10">
    <source>
        <dbReference type="ARBA" id="ARBA00023136"/>
    </source>
</evidence>
<dbReference type="PANTHER" id="PTHR13036">
    <property type="entry name" value="BETA1,4 MANNOSYLTRANSFERASE"/>
    <property type="match status" value="1"/>
</dbReference>
<dbReference type="InterPro" id="IPR026051">
    <property type="entry name" value="ALG1-like"/>
</dbReference>
<keyword evidence="9 13" id="KW-1133">Transmembrane helix</keyword>
<comment type="function">
    <text evidence="11">Participates in the formation of the lipid-linked precursor oligosaccharide for N-glycosylation. Involved in assembling the dolichol-pyrophosphate-GlcNAc(2)-Man(5) intermediate on the cytoplasmic surface of the ER.</text>
</comment>
<comment type="pathway">
    <text evidence="2">Protein modification; protein glycosylation.</text>
</comment>
<dbReference type="EMBL" id="FWEW01003484">
    <property type="protein sequence ID" value="SLM39245.1"/>
    <property type="molecule type" value="Genomic_DNA"/>
</dbReference>
<dbReference type="GO" id="GO:0005789">
    <property type="term" value="C:endoplasmic reticulum membrane"/>
    <property type="evidence" value="ECO:0007669"/>
    <property type="project" value="UniProtKB-SubCell"/>
</dbReference>
<reference evidence="15" key="1">
    <citation type="submission" date="2017-03" db="EMBL/GenBank/DDBJ databases">
        <authorList>
            <person name="Sharma R."/>
            <person name="Thines M."/>
        </authorList>
    </citation>
    <scope>NUCLEOTIDE SEQUENCE [LARGE SCALE GENOMIC DNA]</scope>
</reference>
<feature type="transmembrane region" description="Helical" evidence="13">
    <location>
        <begin position="109"/>
        <end position="130"/>
    </location>
</feature>
<evidence type="ECO:0000256" key="12">
    <source>
        <dbReference type="SAM" id="MobiDB-lite"/>
    </source>
</evidence>
<evidence type="ECO:0000256" key="7">
    <source>
        <dbReference type="ARBA" id="ARBA00022692"/>
    </source>
</evidence>
<evidence type="ECO:0000256" key="2">
    <source>
        <dbReference type="ARBA" id="ARBA00004922"/>
    </source>
</evidence>
<dbReference type="Gene3D" id="3.40.50.2000">
    <property type="entry name" value="Glycogen Phosphorylase B"/>
    <property type="match status" value="1"/>
</dbReference>
<evidence type="ECO:0000256" key="3">
    <source>
        <dbReference type="ARBA" id="ARBA00012611"/>
    </source>
</evidence>
<evidence type="ECO:0000256" key="13">
    <source>
        <dbReference type="SAM" id="Phobius"/>
    </source>
</evidence>
<evidence type="ECO:0000256" key="5">
    <source>
        <dbReference type="ARBA" id="ARBA00022676"/>
    </source>
</evidence>
<evidence type="ECO:0000256" key="9">
    <source>
        <dbReference type="ARBA" id="ARBA00022989"/>
    </source>
</evidence>
<keyword evidence="8" id="KW-0256">Endoplasmic reticulum</keyword>
<keyword evidence="7 13" id="KW-0812">Transmembrane</keyword>
<evidence type="ECO:0000313" key="15">
    <source>
        <dbReference type="Proteomes" id="UP000192927"/>
    </source>
</evidence>
<dbReference type="Proteomes" id="UP000192927">
    <property type="component" value="Unassembled WGS sequence"/>
</dbReference>
<protein>
    <recommendedName>
        <fullName evidence="4">Chitobiosyldiphosphodolichol beta-mannosyltransferase</fullName>
        <ecNumber evidence="3">2.4.1.142</ecNumber>
    </recommendedName>
</protein>
<evidence type="ECO:0000256" key="1">
    <source>
        <dbReference type="ARBA" id="ARBA00004389"/>
    </source>
</evidence>
<keyword evidence="15" id="KW-1185">Reference proteome</keyword>
<feature type="region of interest" description="Disordered" evidence="12">
    <location>
        <begin position="571"/>
        <end position="605"/>
    </location>
</feature>
<dbReference type="EC" id="2.4.1.142" evidence="3"/>
<dbReference type="CDD" id="cd03816">
    <property type="entry name" value="GT33_ALG1-like"/>
    <property type="match status" value="1"/>
</dbReference>
<evidence type="ECO:0000256" key="4">
    <source>
        <dbReference type="ARBA" id="ARBA00015841"/>
    </source>
</evidence>
<evidence type="ECO:0000256" key="11">
    <source>
        <dbReference type="ARBA" id="ARBA00024899"/>
    </source>
</evidence>
<feature type="compositionally biased region" description="Low complexity" evidence="12">
    <location>
        <begin position="578"/>
        <end position="595"/>
    </location>
</feature>
<comment type="subcellular location">
    <subcellularLocation>
        <location evidence="1">Endoplasmic reticulum membrane</location>
        <topology evidence="1">Single-pass membrane protein</topology>
    </subcellularLocation>
</comment>
<accession>A0A1W5D874</accession>
<proteinExistence type="predicted"/>
<evidence type="ECO:0000256" key="8">
    <source>
        <dbReference type="ARBA" id="ARBA00022824"/>
    </source>
</evidence>
<dbReference type="FunFam" id="3.40.50.2000:FF:000162">
    <property type="entry name" value="Beta-1,4-mannosyltransferase (Alg1), putative"/>
    <property type="match status" value="1"/>
</dbReference>
<organism evidence="14 15">
    <name type="scientific">Lasallia pustulata</name>
    <dbReference type="NCBI Taxonomy" id="136370"/>
    <lineage>
        <taxon>Eukaryota</taxon>
        <taxon>Fungi</taxon>
        <taxon>Dikarya</taxon>
        <taxon>Ascomycota</taxon>
        <taxon>Pezizomycotina</taxon>
        <taxon>Lecanoromycetes</taxon>
        <taxon>OSLEUM clade</taxon>
        <taxon>Umbilicariomycetidae</taxon>
        <taxon>Umbilicariales</taxon>
        <taxon>Umbilicariaceae</taxon>
        <taxon>Lasallia</taxon>
    </lineage>
</organism>
<evidence type="ECO:0000256" key="6">
    <source>
        <dbReference type="ARBA" id="ARBA00022679"/>
    </source>
</evidence>
<dbReference type="GO" id="GO:0004578">
    <property type="term" value="F:chitobiosyldiphosphodolichol beta-mannosyltransferase activity"/>
    <property type="evidence" value="ECO:0007669"/>
    <property type="project" value="UniProtKB-EC"/>
</dbReference>
<dbReference type="PANTHER" id="PTHR13036:SF0">
    <property type="entry name" value="CHITOBIOSYLDIPHOSPHODOLICHOL BETA-MANNOSYLTRANSFERASE"/>
    <property type="match status" value="1"/>
</dbReference>
<feature type="transmembrane region" description="Helical" evidence="13">
    <location>
        <begin position="6"/>
        <end position="25"/>
    </location>
</feature>
<dbReference type="AlphaFoldDB" id="A0A1W5D874"/>
<name>A0A1W5D874_9LECA</name>
<keyword evidence="10 13" id="KW-0472">Membrane</keyword>
<keyword evidence="5 14" id="KW-0328">Glycosyltransferase</keyword>
<dbReference type="SUPFAM" id="SSF53756">
    <property type="entry name" value="UDP-Glycosyltransferase/glycogen phosphorylase"/>
    <property type="match status" value="1"/>
</dbReference>
<evidence type="ECO:0000313" key="14">
    <source>
        <dbReference type="EMBL" id="SLM39245.1"/>
    </source>
</evidence>
<sequence>MPPLEVWLILAVIVFTVTSAVLLLLPSQYDARTKSKDETGPRVQVLVLGDIGRSPRMQYHALSIAKHGGYVDLIGYRDSDPHPDIPSKPSIALLAISPPPRFLQTNSKALFLVYGPLKVLFQLWSLWILLGYRTKPAKWMLVQNPPSIPTLAIAQLVCFIRNTQLIIDWHNFGHSILALKLGPKHLLVRISEWYERTFSKSATAHFTVTDAMARILKQDYHITAPIFPLHDRPTSHFQPKSSSERFAFLGLLPETASIVDEIKAGRTKLLVSSTSWTSDEDFSLLLDALVGYSALATTSHPHLPTILAIITGKGPQKEEYLSQIAALDDRGKLEMVTIKTTWLSMADYASLLGAADLGVSLHMSSSGVDLPMKVVDMFGAGLPVVGWGEFEAWPELVKENVNGRGFGTAEELRRVLVELFGSDGEELVRLRDGATREGKRRWDDEWDPVAGDDFCEYSQKYNAQRARLEEWYNWPFYRTETLTRSDHLISVIEQELGATKIEFQHCSDIILKFSHQATNTPSTSPAITVSSPNTVPLVPKKKTSLLNKVFHHGKSKEAASHISTISEHSLASTSPGLAARSSSTPADTAAATAAAHGQESDAKDRQSIVKVGKNIKWLSERKAILQAVNKLIASNDLVESLIRARASKPKAEPHDRTNINLPDKVLTTQASLERLHLDLKAANKAGTSLFEFGVSLVSNHFSHCRRYCYLRKLYVISLLPKRNLQSSQSVNTIALVPLDSEGDDAFVSIRHVTTLGSPSDKHHLFQDVSANWAHTITLAELFSEEAPDRPTRYSLAALLAFSSLCVTPDKLLIDGSQANDYYYYDYGPKEQGYEKTAIIRDQDRLLNPYLMAGLGSPPPKMPTRTFGGARGVTSIRNQQIVALGLLLYLIGRWHPLNP</sequence>